<gene>
    <name evidence="8" type="ORF">GC722_04185</name>
</gene>
<dbReference type="EMBL" id="WPCU01000004">
    <property type="protein sequence ID" value="MVA75231.1"/>
    <property type="molecule type" value="Genomic_DNA"/>
</dbReference>
<dbReference type="RefSeq" id="WP_156608213.1">
    <property type="nucleotide sequence ID" value="NZ_WPCU01000004.1"/>
</dbReference>
<evidence type="ECO:0000256" key="5">
    <source>
        <dbReference type="PIRSR" id="PIRSR000097-2"/>
    </source>
</evidence>
<comment type="similarity">
    <text evidence="1">Belongs to the aldo/keto reductase family.</text>
</comment>
<evidence type="ECO:0000259" key="7">
    <source>
        <dbReference type="Pfam" id="PF00248"/>
    </source>
</evidence>
<feature type="binding site" evidence="5">
    <location>
        <position position="107"/>
    </location>
    <ligand>
        <name>substrate</name>
    </ligand>
</feature>
<dbReference type="PANTHER" id="PTHR43827">
    <property type="entry name" value="2,5-DIKETO-D-GLUCONIC ACID REDUCTASE"/>
    <property type="match status" value="1"/>
</dbReference>
<organism evidence="8 9">
    <name type="scientific">Auraticoccus cholistanensis</name>
    <dbReference type="NCBI Taxonomy" id="2656650"/>
    <lineage>
        <taxon>Bacteria</taxon>
        <taxon>Bacillati</taxon>
        <taxon>Actinomycetota</taxon>
        <taxon>Actinomycetes</taxon>
        <taxon>Propionibacteriales</taxon>
        <taxon>Propionibacteriaceae</taxon>
        <taxon>Auraticoccus</taxon>
    </lineage>
</organism>
<reference evidence="8 9" key="1">
    <citation type="submission" date="2019-12" db="EMBL/GenBank/DDBJ databases">
        <title>Auraticoccus cholistani sp. nov., an actinomycete isolated from soil of Cholistan desert.</title>
        <authorList>
            <person name="Cheema M.T."/>
        </authorList>
    </citation>
    <scope>NUCLEOTIDE SEQUENCE [LARGE SCALE GENOMIC DNA]</scope>
    <source>
        <strain evidence="8 9">F435</strain>
    </source>
</reference>
<evidence type="ECO:0000256" key="6">
    <source>
        <dbReference type="PIRSR" id="PIRSR000097-3"/>
    </source>
</evidence>
<feature type="domain" description="NADP-dependent oxidoreductase" evidence="7">
    <location>
        <begin position="18"/>
        <end position="195"/>
    </location>
</feature>
<feature type="site" description="Lowers pKa of active site Tyr" evidence="6">
    <location>
        <position position="76"/>
    </location>
</feature>
<dbReference type="PRINTS" id="PR00069">
    <property type="entry name" value="ALDKETRDTASE"/>
</dbReference>
<dbReference type="SUPFAM" id="SSF51430">
    <property type="entry name" value="NAD(P)-linked oxidoreductase"/>
    <property type="match status" value="1"/>
</dbReference>
<dbReference type="InterPro" id="IPR036812">
    <property type="entry name" value="NAD(P)_OxRdtase_dom_sf"/>
</dbReference>
<accession>A0A6A9URE0</accession>
<feature type="active site" description="Proton donor" evidence="4">
    <location>
        <position position="51"/>
    </location>
</feature>
<dbReference type="AlphaFoldDB" id="A0A6A9URE0"/>
<dbReference type="Proteomes" id="UP000435304">
    <property type="component" value="Unassembled WGS sequence"/>
</dbReference>
<evidence type="ECO:0000313" key="8">
    <source>
        <dbReference type="EMBL" id="MVA75231.1"/>
    </source>
</evidence>
<dbReference type="PANTHER" id="PTHR43827:SF3">
    <property type="entry name" value="NADP-DEPENDENT OXIDOREDUCTASE DOMAIN-CONTAINING PROTEIN"/>
    <property type="match status" value="1"/>
</dbReference>
<evidence type="ECO:0000256" key="4">
    <source>
        <dbReference type="PIRSR" id="PIRSR000097-1"/>
    </source>
</evidence>
<dbReference type="PROSITE" id="PS00798">
    <property type="entry name" value="ALDOKETO_REDUCTASE_1"/>
    <property type="match status" value="1"/>
</dbReference>
<evidence type="ECO:0000256" key="2">
    <source>
        <dbReference type="ARBA" id="ARBA00022857"/>
    </source>
</evidence>
<evidence type="ECO:0000313" key="9">
    <source>
        <dbReference type="Proteomes" id="UP000435304"/>
    </source>
</evidence>
<evidence type="ECO:0000256" key="3">
    <source>
        <dbReference type="ARBA" id="ARBA00023002"/>
    </source>
</evidence>
<dbReference type="Gene3D" id="3.20.20.100">
    <property type="entry name" value="NADP-dependent oxidoreductase domain"/>
    <property type="match status" value="1"/>
</dbReference>
<sequence length="269" mass="29795">MTQVPNVTLNDGATIPQLGFGVWQVEEDDIVPAVSAALEIGYRHIDTAQMYGNEEGVGKAIAQSGIPRDEIFVTTKLSNQRHGDPEVALQESLERLGMDRVDLYLVHWPLQEGTHVQAWEGLLRAREQGLTTSVGVSNYHAHHLDDIISATGVTPVVDQVELHPTFTQVPLVQEIRSRGIEVEAWTPLGRGDLEEDVITGLAERLGRSPGQVVLRWHLQKGYIVFPKSVTPSRIKENFEVFDFELTEDDIAAIDGLDRGERTGGHPDEL</sequence>
<evidence type="ECO:0000256" key="1">
    <source>
        <dbReference type="ARBA" id="ARBA00007905"/>
    </source>
</evidence>
<dbReference type="InterPro" id="IPR018170">
    <property type="entry name" value="Aldo/ket_reductase_CS"/>
</dbReference>
<keyword evidence="3" id="KW-0560">Oxidoreductase</keyword>
<dbReference type="PIRSF" id="PIRSF000097">
    <property type="entry name" value="AKR"/>
    <property type="match status" value="1"/>
</dbReference>
<protein>
    <submittedName>
        <fullName evidence="8">Aldo/keto reductase</fullName>
    </submittedName>
</protein>
<dbReference type="Pfam" id="PF00248">
    <property type="entry name" value="Aldo_ket_red"/>
    <property type="match status" value="2"/>
</dbReference>
<dbReference type="InterPro" id="IPR020471">
    <property type="entry name" value="AKR"/>
</dbReference>
<feature type="domain" description="NADP-dependent oxidoreductase" evidence="7">
    <location>
        <begin position="201"/>
        <end position="257"/>
    </location>
</feature>
<dbReference type="FunFam" id="3.20.20.100:FF:000002">
    <property type="entry name" value="2,5-diketo-D-gluconic acid reductase A"/>
    <property type="match status" value="1"/>
</dbReference>
<keyword evidence="2" id="KW-0521">NADP</keyword>
<dbReference type="InterPro" id="IPR023210">
    <property type="entry name" value="NADP_OxRdtase_dom"/>
</dbReference>
<name>A0A6A9URE0_9ACTN</name>
<keyword evidence="9" id="KW-1185">Reference proteome</keyword>
<dbReference type="GO" id="GO:0016616">
    <property type="term" value="F:oxidoreductase activity, acting on the CH-OH group of donors, NAD or NADP as acceptor"/>
    <property type="evidence" value="ECO:0007669"/>
    <property type="project" value="UniProtKB-ARBA"/>
</dbReference>
<comment type="caution">
    <text evidence="8">The sequence shown here is derived from an EMBL/GenBank/DDBJ whole genome shotgun (WGS) entry which is preliminary data.</text>
</comment>
<proteinExistence type="inferred from homology"/>